<dbReference type="Pfam" id="PF00931">
    <property type="entry name" value="NB-ARC"/>
    <property type="match status" value="1"/>
</dbReference>
<feature type="region of interest" description="Disordered" evidence="1">
    <location>
        <begin position="484"/>
        <end position="503"/>
    </location>
</feature>
<evidence type="ECO:0000313" key="3">
    <source>
        <dbReference type="EMBL" id="USP76252.1"/>
    </source>
</evidence>
<reference evidence="3" key="1">
    <citation type="submission" date="2021-12" db="EMBL/GenBank/DDBJ databases">
        <title>Curvularia clavata genome.</title>
        <authorList>
            <person name="Cao Y."/>
        </authorList>
    </citation>
    <scope>NUCLEOTIDE SEQUENCE</scope>
    <source>
        <strain evidence="3">Yc1106</strain>
    </source>
</reference>
<dbReference type="SUPFAM" id="SSF52540">
    <property type="entry name" value="P-loop containing nucleoside triphosphate hydrolases"/>
    <property type="match status" value="1"/>
</dbReference>
<name>A0A9Q9DR43_CURCL</name>
<organism evidence="3 4">
    <name type="scientific">Curvularia clavata</name>
    <dbReference type="NCBI Taxonomy" id="95742"/>
    <lineage>
        <taxon>Eukaryota</taxon>
        <taxon>Fungi</taxon>
        <taxon>Dikarya</taxon>
        <taxon>Ascomycota</taxon>
        <taxon>Pezizomycotina</taxon>
        <taxon>Dothideomycetes</taxon>
        <taxon>Pleosporomycetidae</taxon>
        <taxon>Pleosporales</taxon>
        <taxon>Pleosporineae</taxon>
        <taxon>Pleosporaceae</taxon>
        <taxon>Curvularia</taxon>
    </lineage>
</organism>
<dbReference type="InterPro" id="IPR011990">
    <property type="entry name" value="TPR-like_helical_dom_sf"/>
</dbReference>
<dbReference type="InterPro" id="IPR003593">
    <property type="entry name" value="AAA+_ATPase"/>
</dbReference>
<evidence type="ECO:0000256" key="1">
    <source>
        <dbReference type="SAM" id="MobiDB-lite"/>
    </source>
</evidence>
<evidence type="ECO:0000313" key="4">
    <source>
        <dbReference type="Proteomes" id="UP001056012"/>
    </source>
</evidence>
<dbReference type="Proteomes" id="UP001056012">
    <property type="component" value="Chromosome 2"/>
</dbReference>
<proteinExistence type="predicted"/>
<dbReference type="PANTHER" id="PTHR10622:SF11">
    <property type="entry name" value="HET-DOMAIN-CONTAINING PROTEIN"/>
    <property type="match status" value="1"/>
</dbReference>
<accession>A0A9Q9DR43</accession>
<protein>
    <submittedName>
        <fullName evidence="3">Kinesin light chain 3</fullName>
    </submittedName>
</protein>
<evidence type="ECO:0000259" key="2">
    <source>
        <dbReference type="SMART" id="SM00382"/>
    </source>
</evidence>
<dbReference type="InterPro" id="IPR010730">
    <property type="entry name" value="HET"/>
</dbReference>
<gene>
    <name evidence="3" type="ORF">yc1106_03526</name>
</gene>
<dbReference type="Gene3D" id="3.40.50.300">
    <property type="entry name" value="P-loop containing nucleotide triphosphate hydrolases"/>
    <property type="match status" value="1"/>
</dbReference>
<sequence>MRLLHFDHLNRLILTDFHGKPVPPYAILSHRWQKSEILFEDIASGEYKEKKDGYHKLLFCAKQAAQDQLQYFWIDTCCIDRWNSRERSRAINSMFRWYSNATKCYVFLSDVSVLAATDTPKRSDWEASFRASEWFTRGWTLQELIAPASVEFFSYEEHRLGDKSDLEQVVHEVTRIPLAALRNLPLDQFTRHERMHWADNRKTTEEEDIVYCLLGLVNVTMQANYSEGKDRARRRLQMEVEMADSIPSIIPFSRNDQFVGRESQIATLEAKLFADKHTTTMLAIVGPGGTGKSQLALELAYRTRWKNKSCSVFWVDASNKDSFDQSYTSIAQRLDIPGWDDEKTDTKQLVKLRLEQESEAHCLLILDNTEDISLGSSGLSAVRGADLTTYLPQSKRCSAVFTTTNSSLAKQVAFNTLIELHELTPDAARIMLENYLNTPVSSSEQQEAYLLLEELSRLPLAIVQATAYINATATTLQGYRSQLNTRNEHDVKQGSRKVGDRQQGWSAKSPVAATLFISLDEIRRMHALAADFLLLTACMAYKDIPLDLFDANSHSEREQAVQVLSRYALVTRRPEDSALDVHRLVHYGIREWLQQQDRMSQQTQHAFTQLLRVFPDHNHQNRSKWRRLLPHTNDGRYNEAEELFVQAMETRKRVLGKEHLSTLISMANLASTYEKQGRWKEAEELEVQVMEISLRWKQGRWKEAEELLVQVTEMSLRVLGEEHPNTLTSIANLASTYRKQGRWKEAEELEVQVTEMSLRVLGEEHPSTLTSIANLASTYRKQGRWKEAEELEVQVIETRKRVLGEEHPSTLTSMNNLAFTLKIQGRDEEALSLLETCWQLCHTVLGASHFYTKWSFASLNKWRANDNPLPNPHPPLPLLFNFLSRSIQHQHRGALIHTSNAILLALTILTFAQCHGRDAGFGEGDFRLPVVDARLV</sequence>
<dbReference type="EMBL" id="CP089275">
    <property type="protein sequence ID" value="USP76252.1"/>
    <property type="molecule type" value="Genomic_DNA"/>
</dbReference>
<dbReference type="InterPro" id="IPR027417">
    <property type="entry name" value="P-loop_NTPase"/>
</dbReference>
<dbReference type="Pfam" id="PF06985">
    <property type="entry name" value="HET"/>
    <property type="match status" value="1"/>
</dbReference>
<dbReference type="SMART" id="SM00382">
    <property type="entry name" value="AAA"/>
    <property type="match status" value="1"/>
</dbReference>
<feature type="compositionally biased region" description="Basic and acidic residues" evidence="1">
    <location>
        <begin position="486"/>
        <end position="500"/>
    </location>
</feature>
<keyword evidence="4" id="KW-1185">Reference proteome</keyword>
<dbReference type="OrthoDB" id="674604at2759"/>
<dbReference type="VEuPathDB" id="FungiDB:yc1106_03526"/>
<feature type="domain" description="AAA+ ATPase" evidence="2">
    <location>
        <begin position="278"/>
        <end position="436"/>
    </location>
</feature>
<dbReference type="Pfam" id="PF13424">
    <property type="entry name" value="TPR_12"/>
    <property type="match status" value="2"/>
</dbReference>
<dbReference type="PANTHER" id="PTHR10622">
    <property type="entry name" value="HET DOMAIN-CONTAINING PROTEIN"/>
    <property type="match status" value="1"/>
</dbReference>
<dbReference type="InterPro" id="IPR002182">
    <property type="entry name" value="NB-ARC"/>
</dbReference>
<dbReference type="SUPFAM" id="SSF48452">
    <property type="entry name" value="TPR-like"/>
    <property type="match status" value="2"/>
</dbReference>
<dbReference type="AlphaFoldDB" id="A0A9Q9DR43"/>
<dbReference type="Gene3D" id="1.25.40.10">
    <property type="entry name" value="Tetratricopeptide repeat domain"/>
    <property type="match status" value="2"/>
</dbReference>
<dbReference type="GO" id="GO:0043531">
    <property type="term" value="F:ADP binding"/>
    <property type="evidence" value="ECO:0007669"/>
    <property type="project" value="InterPro"/>
</dbReference>
<dbReference type="Pfam" id="PF13374">
    <property type="entry name" value="TPR_10"/>
    <property type="match status" value="2"/>
</dbReference>